<sequence length="258" mass="29489">MEMKGSKREEVRRNEERVLREAEERRRKTVPEEVKQEKREERERKTDKMRPHVGKENTFFVAAIIPPEKRPVVSNVIREEIGSIAFEANLDIITKDEASALQSAESKLFGGLNPKDGIAAVALSAANMNEVIDKRELENVQGMFISMEYEAEESREEGKPRLYIKKGRKSEETTAKGKKEQEARENYDKGILVLGSNNMEKLRERSELMLYDGTFKCVPRVFFQLDTIDGKLGDGDACPPCLYLLLTNKTEENLQKCG</sequence>
<reference evidence="3" key="1">
    <citation type="submission" date="2023-07" db="EMBL/GenBank/DDBJ databases">
        <title>Chromosome-level genome assembly of Artemia franciscana.</title>
        <authorList>
            <person name="Jo E."/>
        </authorList>
    </citation>
    <scope>NUCLEOTIDE SEQUENCE</scope>
    <source>
        <tissue evidence="3">Whole body</tissue>
    </source>
</reference>
<name>A0AA88IWB1_ARTSF</name>
<proteinExistence type="predicted"/>
<dbReference type="AlphaFoldDB" id="A0AA88IWB1"/>
<dbReference type="EMBL" id="JAVRJZ010000001">
    <property type="protein sequence ID" value="KAK2727697.1"/>
    <property type="molecule type" value="Genomic_DNA"/>
</dbReference>
<gene>
    <name evidence="3" type="ORF">QYM36_008252</name>
</gene>
<protein>
    <recommendedName>
        <fullName evidence="2">SMP domain-containing protein</fullName>
    </recommendedName>
</protein>
<dbReference type="Proteomes" id="UP001187531">
    <property type="component" value="Unassembled WGS sequence"/>
</dbReference>
<feature type="region of interest" description="Disordered" evidence="1">
    <location>
        <begin position="1"/>
        <end position="50"/>
    </location>
</feature>
<evidence type="ECO:0000256" key="1">
    <source>
        <dbReference type="SAM" id="MobiDB-lite"/>
    </source>
</evidence>
<accession>A0AA88IWB1</accession>
<evidence type="ECO:0000313" key="4">
    <source>
        <dbReference type="Proteomes" id="UP001187531"/>
    </source>
</evidence>
<evidence type="ECO:0000313" key="3">
    <source>
        <dbReference type="EMBL" id="KAK2727697.1"/>
    </source>
</evidence>
<feature type="domain" description="SMP" evidence="2">
    <location>
        <begin position="92"/>
        <end position="130"/>
    </location>
</feature>
<comment type="caution">
    <text evidence="3">The sequence shown here is derived from an EMBL/GenBank/DDBJ whole genome shotgun (WGS) entry which is preliminary data.</text>
</comment>
<evidence type="ECO:0000259" key="2">
    <source>
        <dbReference type="Pfam" id="PF04927"/>
    </source>
</evidence>
<dbReference type="InterPro" id="IPR007011">
    <property type="entry name" value="LEA_SMP_dom"/>
</dbReference>
<keyword evidence="4" id="KW-1185">Reference proteome</keyword>
<organism evidence="3 4">
    <name type="scientific">Artemia franciscana</name>
    <name type="common">Brine shrimp</name>
    <name type="synonym">Artemia sanfranciscana</name>
    <dbReference type="NCBI Taxonomy" id="6661"/>
    <lineage>
        <taxon>Eukaryota</taxon>
        <taxon>Metazoa</taxon>
        <taxon>Ecdysozoa</taxon>
        <taxon>Arthropoda</taxon>
        <taxon>Crustacea</taxon>
        <taxon>Branchiopoda</taxon>
        <taxon>Anostraca</taxon>
        <taxon>Artemiidae</taxon>
        <taxon>Artemia</taxon>
    </lineage>
</organism>
<dbReference type="Pfam" id="PF04927">
    <property type="entry name" value="SMP"/>
    <property type="match status" value="1"/>
</dbReference>